<organism evidence="3 4">
    <name type="scientific">Dendrobium thyrsiflorum</name>
    <name type="common">Pinecone-like raceme dendrobium</name>
    <name type="synonym">Orchid</name>
    <dbReference type="NCBI Taxonomy" id="117978"/>
    <lineage>
        <taxon>Eukaryota</taxon>
        <taxon>Viridiplantae</taxon>
        <taxon>Streptophyta</taxon>
        <taxon>Embryophyta</taxon>
        <taxon>Tracheophyta</taxon>
        <taxon>Spermatophyta</taxon>
        <taxon>Magnoliopsida</taxon>
        <taxon>Liliopsida</taxon>
        <taxon>Asparagales</taxon>
        <taxon>Orchidaceae</taxon>
        <taxon>Epidendroideae</taxon>
        <taxon>Malaxideae</taxon>
        <taxon>Dendrobiinae</taxon>
        <taxon>Dendrobium</taxon>
    </lineage>
</organism>
<feature type="compositionally biased region" description="Basic and acidic residues" evidence="1">
    <location>
        <begin position="594"/>
        <end position="608"/>
    </location>
</feature>
<evidence type="ECO:0000313" key="4">
    <source>
        <dbReference type="Proteomes" id="UP001552299"/>
    </source>
</evidence>
<evidence type="ECO:0000259" key="2">
    <source>
        <dbReference type="PROSITE" id="PS51512"/>
    </source>
</evidence>
<dbReference type="InterPro" id="IPR010920">
    <property type="entry name" value="LSM_dom_sf"/>
</dbReference>
<protein>
    <recommendedName>
        <fullName evidence="2">DFDF domain-containing protein</fullName>
    </recommendedName>
</protein>
<dbReference type="PROSITE" id="PS51512">
    <property type="entry name" value="DFDF"/>
    <property type="match status" value="1"/>
</dbReference>
<keyword evidence="4" id="KW-1185">Reference proteome</keyword>
<proteinExistence type="predicted"/>
<dbReference type="EMBL" id="JANQDX010000018">
    <property type="protein sequence ID" value="KAL0905703.1"/>
    <property type="molecule type" value="Genomic_DNA"/>
</dbReference>
<gene>
    <name evidence="3" type="ORF">M5K25_024143</name>
</gene>
<feature type="domain" description="DFDF" evidence="2">
    <location>
        <begin position="473"/>
        <end position="509"/>
    </location>
</feature>
<dbReference type="Pfam" id="PF12701">
    <property type="entry name" value="LSM14"/>
    <property type="match status" value="1"/>
</dbReference>
<feature type="region of interest" description="Disordered" evidence="1">
    <location>
        <begin position="574"/>
        <end position="623"/>
    </location>
</feature>
<comment type="caution">
    <text evidence="3">The sequence shown here is derived from an EMBL/GenBank/DDBJ whole genome shotgun (WGS) entry which is preliminary data.</text>
</comment>
<dbReference type="InterPro" id="IPR019050">
    <property type="entry name" value="FDF_dom"/>
</dbReference>
<dbReference type="Proteomes" id="UP001552299">
    <property type="component" value="Unassembled WGS sequence"/>
</dbReference>
<dbReference type="SMART" id="SM01271">
    <property type="entry name" value="LSM14"/>
    <property type="match status" value="1"/>
</dbReference>
<feature type="region of interest" description="Disordered" evidence="1">
    <location>
        <begin position="120"/>
        <end position="158"/>
    </location>
</feature>
<evidence type="ECO:0000256" key="1">
    <source>
        <dbReference type="SAM" id="MobiDB-lite"/>
    </source>
</evidence>
<dbReference type="AlphaFoldDB" id="A0ABD0U1J3"/>
<evidence type="ECO:0000313" key="3">
    <source>
        <dbReference type="EMBL" id="KAL0905703.1"/>
    </source>
</evidence>
<dbReference type="SUPFAM" id="SSF50182">
    <property type="entry name" value="Sm-like ribonucleoproteins"/>
    <property type="match status" value="1"/>
</dbReference>
<dbReference type="SMART" id="SM01199">
    <property type="entry name" value="FDF"/>
    <property type="match status" value="1"/>
</dbReference>
<dbReference type="PANTHER" id="PTHR13586">
    <property type="entry name" value="SCD6 PROTEIN-RELATED"/>
    <property type="match status" value="1"/>
</dbReference>
<reference evidence="3 4" key="1">
    <citation type="journal article" date="2024" name="Plant Biotechnol. J.">
        <title>Dendrobium thyrsiflorum genome and its molecular insights into genes involved in important horticultural traits.</title>
        <authorList>
            <person name="Chen B."/>
            <person name="Wang J.Y."/>
            <person name="Zheng P.J."/>
            <person name="Li K.L."/>
            <person name="Liang Y.M."/>
            <person name="Chen X.F."/>
            <person name="Zhang C."/>
            <person name="Zhao X."/>
            <person name="He X."/>
            <person name="Zhang G.Q."/>
            <person name="Liu Z.J."/>
            <person name="Xu Q."/>
        </authorList>
    </citation>
    <scope>NUCLEOTIDE SEQUENCE [LARGE SCALE GENOMIC DNA]</scope>
    <source>
        <strain evidence="3">GZMU011</strain>
    </source>
</reference>
<dbReference type="Pfam" id="PF09532">
    <property type="entry name" value="FDF"/>
    <property type="match status" value="1"/>
</dbReference>
<accession>A0ABD0U1J3</accession>
<dbReference type="InterPro" id="IPR025609">
    <property type="entry name" value="Lsm14-like_N"/>
</dbReference>
<dbReference type="Gene3D" id="2.30.30.100">
    <property type="match status" value="1"/>
</dbReference>
<feature type="compositionally biased region" description="Polar residues" evidence="1">
    <location>
        <begin position="122"/>
        <end position="146"/>
    </location>
</feature>
<dbReference type="InterPro" id="IPR025762">
    <property type="entry name" value="DFDF"/>
</dbReference>
<sequence length="623" mass="68366">MPPEVHFSLSPPSPLRTIGGTSSSFSFLPLRSLFHSFSGEEISCGNGGGGLYGGTFRRLVNRAPVRSFGTEGRKKDGLQVPPSKKVFDFLIFQGSDIEDVLVKCLPLVIGAPVRDDPAIVESNYSPSDPASTAGSRSISDQSSQAVQPAHPRSTFQDGLPLYQAGKNIESWGSTLPVANCSELGLPMNLQEFYEPTSGLSHLPQKPFFPAPPVLSIPHSLPQRAQFSNINSLFLSGTLSLHEAACPLPPLVSSTSTSVSTSMQHPTKNSLFETTTPSFPKFIPPLEPPVSYTPNLISTSLPATETPTQASLFDIKRLFSLLPNISLVNSHPDSVFGINFPVVPENNTSIRSSPSNESPSLPFRMISQSMPSSTSFFSSIQGDTLLPSVTPDQLQHPSDSMLPSSLLVQAIHEDAKFKAQEPQSEPLTYELPPPATSMKEPLLPMLPPGRPNEASSYAYYYDSSQSDGRGRGNAFSEPVTSFSEDFDFNAMNEKFNKAEIWGRLGKGEALIEYHDRGQSSNVNVIQEEEKSLNLEIQPAYSKDDFFDNLFPYTYEPRTPSGRFRVPEQLNVNLEDFDDFPRPRSNRGGGRHFRRGNGDHWRGSNYDRGKGSNTRGRGSRPWFPN</sequence>
<name>A0ABD0U1J3_DENTH</name>
<dbReference type="PANTHER" id="PTHR13586:SF0">
    <property type="entry name" value="TRAILER HITCH, ISOFORM H"/>
    <property type="match status" value="1"/>
</dbReference>